<dbReference type="KEGG" id="ddn:DND132_2929"/>
<reference evidence="1 2" key="1">
    <citation type="journal article" date="2011" name="J. Bacteriol.">
        <title>Genome sequence of the mercury-methylating strain Desulfovibrio desulfuricans ND132.</title>
        <authorList>
            <person name="Brown S.D."/>
            <person name="Gilmour C.C."/>
            <person name="Kucken A.M."/>
            <person name="Wall J.D."/>
            <person name="Elias D.A."/>
            <person name="Brandt C.C."/>
            <person name="Podar M."/>
            <person name="Chertkov O."/>
            <person name="Held B."/>
            <person name="Bruce D.C."/>
            <person name="Detter J.C."/>
            <person name="Tapia R."/>
            <person name="Han C.S."/>
            <person name="Goodwin L.A."/>
            <person name="Cheng J.F."/>
            <person name="Pitluck S."/>
            <person name="Woyke T."/>
            <person name="Mikhailova N."/>
            <person name="Ivanova N.N."/>
            <person name="Han J."/>
            <person name="Lucas S."/>
            <person name="Lapidus A.L."/>
            <person name="Land M.L."/>
            <person name="Hauser L.J."/>
            <person name="Palumbo A.V."/>
        </authorList>
    </citation>
    <scope>NUCLEOTIDE SEQUENCE [LARGE SCALE GENOMIC DNA]</scope>
    <source>
        <strain evidence="1 2">ND132</strain>
    </source>
</reference>
<evidence type="ECO:0000313" key="1">
    <source>
        <dbReference type="EMBL" id="EGB16132.1"/>
    </source>
</evidence>
<evidence type="ECO:0008006" key="3">
    <source>
        <dbReference type="Google" id="ProtNLM"/>
    </source>
</evidence>
<dbReference type="Proteomes" id="UP000007845">
    <property type="component" value="Chromosome"/>
</dbReference>
<dbReference type="eggNOG" id="ENOG5033DZF">
    <property type="taxonomic scope" value="Bacteria"/>
</dbReference>
<gene>
    <name evidence="1" type="ORF">DND132_2929</name>
</gene>
<dbReference type="AlphaFoldDB" id="F0JJN3"/>
<accession>F0JJN3</accession>
<dbReference type="NCBIfam" id="TIGR04354">
    <property type="entry name" value="amphi-Trp"/>
    <property type="match status" value="1"/>
</dbReference>
<protein>
    <recommendedName>
        <fullName evidence="3">Amphi-Trp domain-containing protein</fullName>
    </recommendedName>
</protein>
<dbReference type="OrthoDB" id="5422838at2"/>
<dbReference type="EMBL" id="CP003220">
    <property type="protein sequence ID" value="EGB16132.1"/>
    <property type="molecule type" value="Genomic_DNA"/>
</dbReference>
<sequence length="88" mass="9913">MAEEKFVFDSLQDCGSIKEFLESLIEGFEKHSIDLSTNGNEIHLEPQGLLNFTVKARKKGTENKISIKVSWKDAPSIQASEDAFLKVR</sequence>
<keyword evidence="2" id="KW-1185">Reference proteome</keyword>
<organism evidence="1 2">
    <name type="scientific">Pseudodesulfovibrio mercurii</name>
    <dbReference type="NCBI Taxonomy" id="641491"/>
    <lineage>
        <taxon>Bacteria</taxon>
        <taxon>Pseudomonadati</taxon>
        <taxon>Thermodesulfobacteriota</taxon>
        <taxon>Desulfovibrionia</taxon>
        <taxon>Desulfovibrionales</taxon>
        <taxon>Desulfovibrionaceae</taxon>
    </lineage>
</organism>
<dbReference type="HOGENOM" id="CLU_184327_0_0_7"/>
<dbReference type="InterPro" id="IPR027598">
    <property type="entry name" value="Amphi-Trp_dom"/>
</dbReference>
<proteinExistence type="predicted"/>
<evidence type="ECO:0000313" key="2">
    <source>
        <dbReference type="Proteomes" id="UP000007845"/>
    </source>
</evidence>
<name>F0JJN3_9BACT</name>
<dbReference type="RefSeq" id="WP_014323556.1">
    <property type="nucleotide sequence ID" value="NC_016803.1"/>
</dbReference>
<dbReference type="STRING" id="641491.DND132_2929"/>